<gene>
    <name evidence="2" type="ORF">GMJLKIPL_5141</name>
</gene>
<dbReference type="EMBL" id="BPQQ01000070">
    <property type="protein sequence ID" value="GJE03190.1"/>
    <property type="molecule type" value="Genomic_DNA"/>
</dbReference>
<name>A0ABQ4SL19_9HYPH</name>
<evidence type="ECO:0000313" key="2">
    <source>
        <dbReference type="EMBL" id="GJE03190.1"/>
    </source>
</evidence>
<keyword evidence="1" id="KW-0732">Signal</keyword>
<dbReference type="RefSeq" id="WP_238240588.1">
    <property type="nucleotide sequence ID" value="NZ_BPQQ01000070.1"/>
</dbReference>
<dbReference type="SUPFAM" id="SSF102198">
    <property type="entry name" value="Putative cyclase"/>
    <property type="match status" value="1"/>
</dbReference>
<reference evidence="2" key="2">
    <citation type="submission" date="2021-08" db="EMBL/GenBank/DDBJ databases">
        <authorList>
            <person name="Tani A."/>
            <person name="Ola A."/>
            <person name="Ogura Y."/>
            <person name="Katsura K."/>
            <person name="Hayashi T."/>
        </authorList>
    </citation>
    <scope>NUCLEOTIDE SEQUENCE</scope>
    <source>
        <strain evidence="2">DSM 17168</strain>
    </source>
</reference>
<reference evidence="2" key="1">
    <citation type="journal article" date="2021" name="Front. Microbiol.">
        <title>Comprehensive Comparative Genomics and Phenotyping of Methylobacterium Species.</title>
        <authorList>
            <person name="Alessa O."/>
            <person name="Ogura Y."/>
            <person name="Fujitani Y."/>
            <person name="Takami H."/>
            <person name="Hayashi T."/>
            <person name="Sahin N."/>
            <person name="Tani A."/>
        </authorList>
    </citation>
    <scope>NUCLEOTIDE SEQUENCE</scope>
    <source>
        <strain evidence="2">DSM 17168</strain>
    </source>
</reference>
<proteinExistence type="predicted"/>
<evidence type="ECO:0000313" key="3">
    <source>
        <dbReference type="Proteomes" id="UP001055153"/>
    </source>
</evidence>
<protein>
    <recommendedName>
        <fullName evidence="4">Cyclase</fullName>
    </recommendedName>
</protein>
<dbReference type="PANTHER" id="PTHR34861:SF10">
    <property type="entry name" value="CYCLASE"/>
    <property type="match status" value="1"/>
</dbReference>
<dbReference type="Gene3D" id="3.50.30.50">
    <property type="entry name" value="Putative cyclase"/>
    <property type="match status" value="1"/>
</dbReference>
<sequence length="316" mass="33311">MRSAIPLAAAAAGLFALAGAAGAQPAPTEIPVSRWGAEDEIGAANHLSPAKVLEAMRLVTTGKTYALGIPVDRGTPAFPPRSIAVTVMAPNQPEGVTFGSNKMSYLDDMVTGWLGVGTQIDGLAHLGTDSTFYNRNRMKDIFDTTGVKKLGVHKIPPIVTRGVLLDVAKAKGKERLVEGDLVTVDDIKAAETAAGVSPGKGDVVVLHTGWLSMLGEDAKRFGAGEPGIDAEGARYLASKEVVAVGADTWGIEAVPFRGDRVWEGHQILLAHNGIYILETLDTRGLIRDGVREFLFVLGAPRYTGSIQAIVNPVAIR</sequence>
<evidence type="ECO:0000256" key="1">
    <source>
        <dbReference type="SAM" id="SignalP"/>
    </source>
</evidence>
<dbReference type="PANTHER" id="PTHR34861">
    <property type="match status" value="1"/>
</dbReference>
<feature type="signal peptide" evidence="1">
    <location>
        <begin position="1"/>
        <end position="23"/>
    </location>
</feature>
<evidence type="ECO:0008006" key="4">
    <source>
        <dbReference type="Google" id="ProtNLM"/>
    </source>
</evidence>
<accession>A0ABQ4SL19</accession>
<organism evidence="2 3">
    <name type="scientific">Methylobacterium isbiliense</name>
    <dbReference type="NCBI Taxonomy" id="315478"/>
    <lineage>
        <taxon>Bacteria</taxon>
        <taxon>Pseudomonadati</taxon>
        <taxon>Pseudomonadota</taxon>
        <taxon>Alphaproteobacteria</taxon>
        <taxon>Hyphomicrobiales</taxon>
        <taxon>Methylobacteriaceae</taxon>
        <taxon>Methylobacterium</taxon>
    </lineage>
</organism>
<dbReference type="InterPro" id="IPR007325">
    <property type="entry name" value="KFase/CYL"/>
</dbReference>
<feature type="chain" id="PRO_5047439314" description="Cyclase" evidence="1">
    <location>
        <begin position="24"/>
        <end position="316"/>
    </location>
</feature>
<dbReference type="Proteomes" id="UP001055153">
    <property type="component" value="Unassembled WGS sequence"/>
</dbReference>
<dbReference type="Pfam" id="PF04199">
    <property type="entry name" value="Cyclase"/>
    <property type="match status" value="1"/>
</dbReference>
<dbReference type="InterPro" id="IPR037175">
    <property type="entry name" value="KFase_sf"/>
</dbReference>
<keyword evidence="3" id="KW-1185">Reference proteome</keyword>
<comment type="caution">
    <text evidence="2">The sequence shown here is derived from an EMBL/GenBank/DDBJ whole genome shotgun (WGS) entry which is preliminary data.</text>
</comment>